<comment type="similarity">
    <text evidence="1">Belongs to the cytochrome P450 family.</text>
</comment>
<dbReference type="RefSeq" id="WP_091278781.1">
    <property type="nucleotide sequence ID" value="NZ_FAOZ01000012.1"/>
</dbReference>
<dbReference type="PRINTS" id="PR00385">
    <property type="entry name" value="P450"/>
</dbReference>
<dbReference type="EMBL" id="FAOZ01000012">
    <property type="protein sequence ID" value="CUU57403.1"/>
    <property type="molecule type" value="Genomic_DNA"/>
</dbReference>
<dbReference type="GO" id="GO:0005506">
    <property type="term" value="F:iron ion binding"/>
    <property type="evidence" value="ECO:0007669"/>
    <property type="project" value="InterPro"/>
</dbReference>
<dbReference type="InterPro" id="IPR002397">
    <property type="entry name" value="Cyt_P450_B"/>
</dbReference>
<dbReference type="GO" id="GO:0006707">
    <property type="term" value="P:cholesterol catabolic process"/>
    <property type="evidence" value="ECO:0007669"/>
    <property type="project" value="TreeGrafter"/>
</dbReference>
<organism evidence="2 3">
    <name type="scientific">Parafrankia irregularis</name>
    <dbReference type="NCBI Taxonomy" id="795642"/>
    <lineage>
        <taxon>Bacteria</taxon>
        <taxon>Bacillati</taxon>
        <taxon>Actinomycetota</taxon>
        <taxon>Actinomycetes</taxon>
        <taxon>Frankiales</taxon>
        <taxon>Frankiaceae</taxon>
        <taxon>Parafrankia</taxon>
    </lineage>
</organism>
<dbReference type="GO" id="GO:0008395">
    <property type="term" value="F:steroid hydroxylase activity"/>
    <property type="evidence" value="ECO:0007669"/>
    <property type="project" value="TreeGrafter"/>
</dbReference>
<sequence>MHEASQETTDRYESLDFLTDGTIIRDPYPYYQFLHERRGPVWIEPVHGMAMVTGYEEALTVYRDHETFSSCNAPSGPFSGFPASPEVDDVSALVEQHRADMPLHGYMATWDPPEHTAYRSLLTGLFTPRRLAATEAFMGQLAERQIDEFLERGACELIYQFAVPYTMLVIATLLGVPQEDLPRFRAWFDAQQARNTAGQGRVQVEDLNVLSSFEDAFTSYLEDRRRRPREDVLTHLAQVTFPDGSTPTTTVLANEAAFLFAAGQETTARTLAFAVQYLAEHPRTQEFLREHRDRVPGFVEEILRLESPVQDHFRLARKATTLGGVSIPAGTTVMMMIGAVNRDPRRFDAPDEFSLDRRNSYEHVTFARGVHTCLGQPLARAEARIGLEHILDRMADIRISTVEHGPAGARRYDYDPTSLFRGLKALHVEFTAADRRAGVARP</sequence>
<reference evidence="3" key="1">
    <citation type="submission" date="2015-11" db="EMBL/GenBank/DDBJ databases">
        <authorList>
            <person name="Varghese N."/>
        </authorList>
    </citation>
    <scope>NUCLEOTIDE SEQUENCE [LARGE SCALE GENOMIC DNA]</scope>
    <source>
        <strain evidence="3">DSM 45899</strain>
    </source>
</reference>
<dbReference type="SUPFAM" id="SSF48264">
    <property type="entry name" value="Cytochrome P450"/>
    <property type="match status" value="1"/>
</dbReference>
<gene>
    <name evidence="2" type="ORF">Ga0074812_11263</name>
</gene>
<name>A0A0S4QNY8_9ACTN</name>
<dbReference type="PRINTS" id="PR00359">
    <property type="entry name" value="BP450"/>
</dbReference>
<dbReference type="AlphaFoldDB" id="A0A0S4QNY8"/>
<evidence type="ECO:0000256" key="1">
    <source>
        <dbReference type="ARBA" id="ARBA00010617"/>
    </source>
</evidence>
<dbReference type="InterPro" id="IPR036396">
    <property type="entry name" value="Cyt_P450_sf"/>
</dbReference>
<dbReference type="GO" id="GO:0020037">
    <property type="term" value="F:heme binding"/>
    <property type="evidence" value="ECO:0007669"/>
    <property type="project" value="InterPro"/>
</dbReference>
<dbReference type="PANTHER" id="PTHR46696:SF4">
    <property type="entry name" value="BIOTIN BIOSYNTHESIS CYTOCHROME P450"/>
    <property type="match status" value="1"/>
</dbReference>
<proteinExistence type="inferred from homology"/>
<evidence type="ECO:0000313" key="2">
    <source>
        <dbReference type="EMBL" id="CUU57403.1"/>
    </source>
</evidence>
<dbReference type="Proteomes" id="UP000198802">
    <property type="component" value="Unassembled WGS sequence"/>
</dbReference>
<dbReference type="Pfam" id="PF00067">
    <property type="entry name" value="p450"/>
    <property type="match status" value="1"/>
</dbReference>
<dbReference type="GO" id="GO:0036199">
    <property type="term" value="F:cholest-4-en-3-one 26-monooxygenase activity"/>
    <property type="evidence" value="ECO:0007669"/>
    <property type="project" value="TreeGrafter"/>
</dbReference>
<accession>A0A0S4QNY8</accession>
<dbReference type="PANTHER" id="PTHR46696">
    <property type="entry name" value="P450, PUTATIVE (EUROFUNG)-RELATED"/>
    <property type="match status" value="1"/>
</dbReference>
<dbReference type="InterPro" id="IPR001128">
    <property type="entry name" value="Cyt_P450"/>
</dbReference>
<protein>
    <submittedName>
        <fullName evidence="2">Cytochrome P450</fullName>
    </submittedName>
</protein>
<evidence type="ECO:0000313" key="3">
    <source>
        <dbReference type="Proteomes" id="UP000198802"/>
    </source>
</evidence>
<keyword evidence="3" id="KW-1185">Reference proteome</keyword>
<dbReference type="Gene3D" id="1.10.630.10">
    <property type="entry name" value="Cytochrome P450"/>
    <property type="match status" value="1"/>
</dbReference>